<feature type="compositionally biased region" description="Polar residues" evidence="1">
    <location>
        <begin position="676"/>
        <end position="692"/>
    </location>
</feature>
<feature type="compositionally biased region" description="Polar residues" evidence="1">
    <location>
        <begin position="247"/>
        <end position="256"/>
    </location>
</feature>
<feature type="compositionally biased region" description="Low complexity" evidence="1">
    <location>
        <begin position="153"/>
        <end position="163"/>
    </location>
</feature>
<evidence type="ECO:0008006" key="4">
    <source>
        <dbReference type="Google" id="ProtNLM"/>
    </source>
</evidence>
<protein>
    <recommendedName>
        <fullName evidence="4">Zn(2)-C6 fungal-type domain-containing protein</fullName>
    </recommendedName>
</protein>
<dbReference type="Proteomes" id="UP000807469">
    <property type="component" value="Unassembled WGS sequence"/>
</dbReference>
<feature type="compositionally biased region" description="Polar residues" evidence="1">
    <location>
        <begin position="715"/>
        <end position="724"/>
    </location>
</feature>
<evidence type="ECO:0000313" key="2">
    <source>
        <dbReference type="EMBL" id="KAF9471105.1"/>
    </source>
</evidence>
<proteinExistence type="predicted"/>
<feature type="compositionally biased region" description="Polar residues" evidence="1">
    <location>
        <begin position="579"/>
        <end position="589"/>
    </location>
</feature>
<dbReference type="AlphaFoldDB" id="A0A9P5YM40"/>
<evidence type="ECO:0000256" key="1">
    <source>
        <dbReference type="SAM" id="MobiDB-lite"/>
    </source>
</evidence>
<name>A0A9P5YM40_9AGAR</name>
<feature type="compositionally biased region" description="Acidic residues" evidence="1">
    <location>
        <begin position="356"/>
        <end position="365"/>
    </location>
</feature>
<feature type="compositionally biased region" description="Basic and acidic residues" evidence="1">
    <location>
        <begin position="211"/>
        <end position="246"/>
    </location>
</feature>
<feature type="compositionally biased region" description="Pro residues" evidence="1">
    <location>
        <begin position="122"/>
        <end position="140"/>
    </location>
</feature>
<reference evidence="2" key="1">
    <citation type="submission" date="2020-11" db="EMBL/GenBank/DDBJ databases">
        <authorList>
            <consortium name="DOE Joint Genome Institute"/>
            <person name="Ahrendt S."/>
            <person name="Riley R."/>
            <person name="Andreopoulos W."/>
            <person name="Labutti K."/>
            <person name="Pangilinan J."/>
            <person name="Ruiz-Duenas F.J."/>
            <person name="Barrasa J.M."/>
            <person name="Sanchez-Garcia M."/>
            <person name="Camarero S."/>
            <person name="Miyauchi S."/>
            <person name="Serrano A."/>
            <person name="Linde D."/>
            <person name="Babiker R."/>
            <person name="Drula E."/>
            <person name="Ayuso-Fernandez I."/>
            <person name="Pacheco R."/>
            <person name="Padilla G."/>
            <person name="Ferreira P."/>
            <person name="Barriuso J."/>
            <person name="Kellner H."/>
            <person name="Castanera R."/>
            <person name="Alfaro M."/>
            <person name="Ramirez L."/>
            <person name="Pisabarro A.G."/>
            <person name="Kuo A."/>
            <person name="Tritt A."/>
            <person name="Lipzen A."/>
            <person name="He G."/>
            <person name="Yan M."/>
            <person name="Ng V."/>
            <person name="Cullen D."/>
            <person name="Martin F."/>
            <person name="Rosso M.-N."/>
            <person name="Henrissat B."/>
            <person name="Hibbett D."/>
            <person name="Martinez A.T."/>
            <person name="Grigoriev I.V."/>
        </authorList>
    </citation>
    <scope>NUCLEOTIDE SEQUENCE</scope>
    <source>
        <strain evidence="2">CIRM-BRFM 674</strain>
    </source>
</reference>
<feature type="region of interest" description="Disordered" evidence="1">
    <location>
        <begin position="665"/>
        <end position="743"/>
    </location>
</feature>
<feature type="compositionally biased region" description="Polar residues" evidence="1">
    <location>
        <begin position="632"/>
        <end position="642"/>
    </location>
</feature>
<sequence>MASRLHTLITNLVSEEAKVISGIQGGTIVSLYGEASEAMEKLKTQAKGLDSVSKTVWTERLGFLHTVLLQLGKQRANEITVVSLFERLQKLVVKTQDLRFTPTGIPDRLREKAAAMSQPVPTALPPPPQTIPDPLAPAPVPLATARQPSANVTSATTSTGAAGMIHDLPARPSVPAPIHTGAARSSKPAAPQTAASKAAASESHTAAPRAKAQEKSRSNARQKSDEASMRDDEQPKKADAKRKAQDTEVSTSTSKGQVKRKPRTDKVQNTGKEEPEPAQSKAAAKQKAKDAPSKQKARRDGMEVEDRAPSAAKDAKSKAAPTAAIDDGSDDDIEYVPPLKRAKTSAKGKGKKSSPDEDESSADEAEPSKKRKRASKTKSPPPEGATDDEAQAMRQRKKPVPVGTYNVPCSWCVNHQLICEKTVMEGSCVACKERKGPCDYAMSKDQMAEKFRKPKAPRRAVAKHQVPASTSNARYIEISDNEGGSAQGAPAPVASSVDGVPVLQPGLTTARAENSPVSPSTSATGGQVGAVYQRVVYVEELVERRCARLEARVAYGMSATDHVLHAICTHFGINVPPFQVQQHDPQSTLAPPNPSASPSVASNQANNVATPCGVNGPAPQDVTPGVDEVRPVSTNSPDSHNATPAMPAPSVAPHNDAAAAIPAQLEPPPAAPAAPSGQSVPPTSTVPLNALQQELPHLPTSLMVPPSPQSPSPSTEMQQKTGSPAPSDEVPPEPSNEVGTSGH</sequence>
<evidence type="ECO:0000313" key="3">
    <source>
        <dbReference type="Proteomes" id="UP000807469"/>
    </source>
</evidence>
<feature type="compositionally biased region" description="Low complexity" evidence="1">
    <location>
        <begin position="185"/>
        <end position="210"/>
    </location>
</feature>
<feature type="compositionally biased region" description="Basic and acidic residues" evidence="1">
    <location>
        <begin position="287"/>
        <end position="317"/>
    </location>
</feature>
<comment type="caution">
    <text evidence="2">The sequence shown here is derived from an EMBL/GenBank/DDBJ whole genome shotgun (WGS) entry which is preliminary data.</text>
</comment>
<feature type="compositionally biased region" description="Low complexity" evidence="1">
    <location>
        <begin position="596"/>
        <end position="609"/>
    </location>
</feature>
<feature type="region of interest" description="Disordered" evidence="1">
    <location>
        <begin position="114"/>
        <end position="399"/>
    </location>
</feature>
<accession>A0A9P5YM40</accession>
<feature type="region of interest" description="Disordered" evidence="1">
    <location>
        <begin position="579"/>
        <end position="653"/>
    </location>
</feature>
<keyword evidence="3" id="KW-1185">Reference proteome</keyword>
<dbReference type="EMBL" id="MU155759">
    <property type="protein sequence ID" value="KAF9471105.1"/>
    <property type="molecule type" value="Genomic_DNA"/>
</dbReference>
<gene>
    <name evidence="2" type="ORF">BDN70DRAFT_901603</name>
</gene>
<feature type="compositionally biased region" description="Basic residues" evidence="1">
    <location>
        <begin position="340"/>
        <end position="352"/>
    </location>
</feature>
<organism evidence="2 3">
    <name type="scientific">Pholiota conissans</name>
    <dbReference type="NCBI Taxonomy" id="109636"/>
    <lineage>
        <taxon>Eukaryota</taxon>
        <taxon>Fungi</taxon>
        <taxon>Dikarya</taxon>
        <taxon>Basidiomycota</taxon>
        <taxon>Agaricomycotina</taxon>
        <taxon>Agaricomycetes</taxon>
        <taxon>Agaricomycetidae</taxon>
        <taxon>Agaricales</taxon>
        <taxon>Agaricineae</taxon>
        <taxon>Strophariaceae</taxon>
        <taxon>Pholiota</taxon>
    </lineage>
</organism>